<dbReference type="PROSITE" id="PS50885">
    <property type="entry name" value="HAMP"/>
    <property type="match status" value="1"/>
</dbReference>
<dbReference type="Pfam" id="PF08521">
    <property type="entry name" value="2CSK_N"/>
    <property type="match status" value="1"/>
</dbReference>
<keyword evidence="7 13" id="KW-0418">Kinase</keyword>
<accession>A0ABY4ZQZ6</accession>
<comment type="subcellular location">
    <subcellularLocation>
        <location evidence="2">Membrane</location>
    </subcellularLocation>
</comment>
<evidence type="ECO:0000313" key="14">
    <source>
        <dbReference type="Proteomes" id="UP001057520"/>
    </source>
</evidence>
<dbReference type="PROSITE" id="PS50109">
    <property type="entry name" value="HIS_KIN"/>
    <property type="match status" value="1"/>
</dbReference>
<evidence type="ECO:0000256" key="9">
    <source>
        <dbReference type="ARBA" id="ARBA00023012"/>
    </source>
</evidence>
<dbReference type="Gene3D" id="3.30.565.10">
    <property type="entry name" value="Histidine kinase-like ATPase, C-terminal domain"/>
    <property type="match status" value="1"/>
</dbReference>
<evidence type="ECO:0000259" key="11">
    <source>
        <dbReference type="PROSITE" id="PS50109"/>
    </source>
</evidence>
<feature type="domain" description="HAMP" evidence="12">
    <location>
        <begin position="185"/>
        <end position="240"/>
    </location>
</feature>
<dbReference type="EC" id="2.7.13.3" evidence="3"/>
<keyword evidence="8" id="KW-1133">Transmembrane helix</keyword>
<dbReference type="SUPFAM" id="SSF47384">
    <property type="entry name" value="Homodimeric domain of signal transducing histidine kinase"/>
    <property type="match status" value="1"/>
</dbReference>
<dbReference type="InterPro" id="IPR050428">
    <property type="entry name" value="TCS_sensor_his_kinase"/>
</dbReference>
<evidence type="ECO:0000256" key="5">
    <source>
        <dbReference type="ARBA" id="ARBA00022679"/>
    </source>
</evidence>
<dbReference type="PRINTS" id="PR00344">
    <property type="entry name" value="BCTRLSENSOR"/>
</dbReference>
<proteinExistence type="predicted"/>
<name>A0ABY4ZQZ6_9CAUL</name>
<keyword evidence="6" id="KW-0812">Transmembrane</keyword>
<dbReference type="SMART" id="SM00387">
    <property type="entry name" value="HATPase_c"/>
    <property type="match status" value="1"/>
</dbReference>
<evidence type="ECO:0000256" key="8">
    <source>
        <dbReference type="ARBA" id="ARBA00022989"/>
    </source>
</evidence>
<dbReference type="GO" id="GO:0016301">
    <property type="term" value="F:kinase activity"/>
    <property type="evidence" value="ECO:0007669"/>
    <property type="project" value="UniProtKB-KW"/>
</dbReference>
<evidence type="ECO:0000256" key="3">
    <source>
        <dbReference type="ARBA" id="ARBA00012438"/>
    </source>
</evidence>
<gene>
    <name evidence="13" type="ORF">MZV50_22105</name>
</gene>
<keyword evidence="9" id="KW-0902">Two-component regulatory system</keyword>
<dbReference type="PANTHER" id="PTHR45436">
    <property type="entry name" value="SENSOR HISTIDINE KINASE YKOH"/>
    <property type="match status" value="1"/>
</dbReference>
<keyword evidence="14" id="KW-1185">Reference proteome</keyword>
<reference evidence="13 14" key="1">
    <citation type="submission" date="2022-04" db="EMBL/GenBank/DDBJ databases">
        <title>Genome sequence of soybean root-associated Caulobacter segnis RL271.</title>
        <authorList>
            <person name="Longley R."/>
            <person name="Bonito G."/>
            <person name="Trigodet F."/>
            <person name="Crosson S."/>
            <person name="Fiebig A."/>
        </authorList>
    </citation>
    <scope>NUCLEOTIDE SEQUENCE [LARGE SCALE GENOMIC DNA]</scope>
    <source>
        <strain evidence="13 14">RL271</strain>
    </source>
</reference>
<sequence>MVRIRSLTTRLLVALVAPLIVSAVLIGIGDAWVTQRVVDDTSDRLLAGSVRAIAESVTFETDHIEVDLPPWAFGLLDSPQRDSVFYNVRESGRVLTGYDDLPDFDREAIAADGEPVFRTVVYQDRRVRQSAVALRVPGAAAPVVISVAQTLESRGAVRNSLMTTVGAIEVGLVGLVALLIWPAATWSLSPLDGLRRGLAKRSDARDPDFAPVAVGDVPNELQPVVVAFNSLLGQLERSVDGVRRFTADASHQIRTPLAIVKTHLAVLAKGKRTAADQDSLTDALEAVDRLQRLIEQLLALARAEAGETDGRQQADLAACARSLIDRWSRRATAEGATLGLLIEAEPVGVPLAAPLVDQILENLVDNALSYGGRTIVIGISQTEAQATLWVADDGPGLPPALQQRPFERFMRGPQSSGQGSGLGLSIVKALAERAGGDVVLEAPLEGGLRVGLSFPRISL</sequence>
<dbReference type="Proteomes" id="UP001057520">
    <property type="component" value="Chromosome"/>
</dbReference>
<dbReference type="InterPro" id="IPR036890">
    <property type="entry name" value="HATPase_C_sf"/>
</dbReference>
<evidence type="ECO:0000313" key="13">
    <source>
        <dbReference type="EMBL" id="USQ95212.1"/>
    </source>
</evidence>
<dbReference type="InterPro" id="IPR005467">
    <property type="entry name" value="His_kinase_dom"/>
</dbReference>
<dbReference type="InterPro" id="IPR036097">
    <property type="entry name" value="HisK_dim/P_sf"/>
</dbReference>
<dbReference type="PANTHER" id="PTHR45436:SF1">
    <property type="entry name" value="SENSOR PROTEIN QSEC"/>
    <property type="match status" value="1"/>
</dbReference>
<dbReference type="EMBL" id="CP096040">
    <property type="protein sequence ID" value="USQ95212.1"/>
    <property type="molecule type" value="Genomic_DNA"/>
</dbReference>
<keyword evidence="5" id="KW-0808">Transferase</keyword>
<evidence type="ECO:0000256" key="7">
    <source>
        <dbReference type="ARBA" id="ARBA00022777"/>
    </source>
</evidence>
<dbReference type="SMART" id="SM00388">
    <property type="entry name" value="HisKA"/>
    <property type="match status" value="1"/>
</dbReference>
<evidence type="ECO:0000256" key="10">
    <source>
        <dbReference type="ARBA" id="ARBA00023136"/>
    </source>
</evidence>
<evidence type="ECO:0000256" key="1">
    <source>
        <dbReference type="ARBA" id="ARBA00000085"/>
    </source>
</evidence>
<dbReference type="Pfam" id="PF00512">
    <property type="entry name" value="HisKA"/>
    <property type="match status" value="1"/>
</dbReference>
<dbReference type="Gene3D" id="1.10.287.130">
    <property type="match status" value="1"/>
</dbReference>
<dbReference type="InterPro" id="IPR004358">
    <property type="entry name" value="Sig_transdc_His_kin-like_C"/>
</dbReference>
<dbReference type="InterPro" id="IPR003594">
    <property type="entry name" value="HATPase_dom"/>
</dbReference>
<evidence type="ECO:0000256" key="6">
    <source>
        <dbReference type="ARBA" id="ARBA00022692"/>
    </source>
</evidence>
<dbReference type="CDD" id="cd00082">
    <property type="entry name" value="HisKA"/>
    <property type="match status" value="1"/>
</dbReference>
<dbReference type="InterPro" id="IPR003660">
    <property type="entry name" value="HAMP_dom"/>
</dbReference>
<dbReference type="SUPFAM" id="SSF55874">
    <property type="entry name" value="ATPase domain of HSP90 chaperone/DNA topoisomerase II/histidine kinase"/>
    <property type="match status" value="1"/>
</dbReference>
<keyword evidence="10" id="KW-0472">Membrane</keyword>
<dbReference type="InterPro" id="IPR013727">
    <property type="entry name" value="2CSK_N"/>
</dbReference>
<comment type="catalytic activity">
    <reaction evidence="1">
        <text>ATP + protein L-histidine = ADP + protein N-phospho-L-histidine.</text>
        <dbReference type="EC" id="2.7.13.3"/>
    </reaction>
</comment>
<evidence type="ECO:0000259" key="12">
    <source>
        <dbReference type="PROSITE" id="PS50885"/>
    </source>
</evidence>
<protein>
    <recommendedName>
        <fullName evidence="3">histidine kinase</fullName>
        <ecNumber evidence="3">2.7.13.3</ecNumber>
    </recommendedName>
</protein>
<dbReference type="Pfam" id="PF02518">
    <property type="entry name" value="HATPase_c"/>
    <property type="match status" value="1"/>
</dbReference>
<dbReference type="CDD" id="cd00075">
    <property type="entry name" value="HATPase"/>
    <property type="match status" value="1"/>
</dbReference>
<dbReference type="InterPro" id="IPR003661">
    <property type="entry name" value="HisK_dim/P_dom"/>
</dbReference>
<organism evidence="13 14">
    <name type="scientific">Caulobacter segnis</name>
    <dbReference type="NCBI Taxonomy" id="88688"/>
    <lineage>
        <taxon>Bacteria</taxon>
        <taxon>Pseudomonadati</taxon>
        <taxon>Pseudomonadota</taxon>
        <taxon>Alphaproteobacteria</taxon>
        <taxon>Caulobacterales</taxon>
        <taxon>Caulobacteraceae</taxon>
        <taxon>Caulobacter</taxon>
    </lineage>
</organism>
<evidence type="ECO:0000256" key="2">
    <source>
        <dbReference type="ARBA" id="ARBA00004370"/>
    </source>
</evidence>
<evidence type="ECO:0000256" key="4">
    <source>
        <dbReference type="ARBA" id="ARBA00022553"/>
    </source>
</evidence>
<keyword evidence="4" id="KW-0597">Phosphoprotein</keyword>
<feature type="domain" description="Histidine kinase" evidence="11">
    <location>
        <begin position="248"/>
        <end position="458"/>
    </location>
</feature>